<dbReference type="PROSITE" id="PS51163">
    <property type="entry name" value="YRDC"/>
    <property type="match status" value="1"/>
</dbReference>
<keyword evidence="5 13" id="KW-0963">Cytoplasm</keyword>
<dbReference type="GO" id="GO:0005737">
    <property type="term" value="C:cytoplasm"/>
    <property type="evidence" value="ECO:0007669"/>
    <property type="project" value="UniProtKB-SubCell"/>
</dbReference>
<evidence type="ECO:0000256" key="10">
    <source>
        <dbReference type="ARBA" id="ARBA00022840"/>
    </source>
</evidence>
<comment type="subcellular location">
    <subcellularLocation>
        <location evidence="1 13">Cytoplasm</location>
    </subcellularLocation>
</comment>
<keyword evidence="10 13" id="KW-0067">ATP-binding</keyword>
<comment type="catalytic activity">
    <reaction evidence="12 13">
        <text>L-threonine + hydrogencarbonate + ATP = L-threonylcarbamoyladenylate + diphosphate + H2O</text>
        <dbReference type="Rhea" id="RHEA:36407"/>
        <dbReference type="ChEBI" id="CHEBI:15377"/>
        <dbReference type="ChEBI" id="CHEBI:17544"/>
        <dbReference type="ChEBI" id="CHEBI:30616"/>
        <dbReference type="ChEBI" id="CHEBI:33019"/>
        <dbReference type="ChEBI" id="CHEBI:57926"/>
        <dbReference type="ChEBI" id="CHEBI:73682"/>
        <dbReference type="EC" id="2.7.7.87"/>
    </reaction>
</comment>
<evidence type="ECO:0000313" key="17">
    <source>
        <dbReference type="Proteomes" id="UP000324646"/>
    </source>
</evidence>
<evidence type="ECO:0000256" key="2">
    <source>
        <dbReference type="ARBA" id="ARBA00007663"/>
    </source>
</evidence>
<feature type="domain" description="YrdC-like" evidence="15">
    <location>
        <begin position="16"/>
        <end position="202"/>
    </location>
</feature>
<evidence type="ECO:0000256" key="13">
    <source>
        <dbReference type="PIRNR" id="PIRNR004930"/>
    </source>
</evidence>
<dbReference type="GO" id="GO:0006450">
    <property type="term" value="P:regulation of translational fidelity"/>
    <property type="evidence" value="ECO:0007669"/>
    <property type="project" value="TreeGrafter"/>
</dbReference>
<evidence type="ECO:0000313" key="16">
    <source>
        <dbReference type="EMBL" id="QEK13237.1"/>
    </source>
</evidence>
<keyword evidence="17" id="KW-1185">Reference proteome</keyword>
<evidence type="ECO:0000256" key="7">
    <source>
        <dbReference type="ARBA" id="ARBA00022694"/>
    </source>
</evidence>
<gene>
    <name evidence="16" type="ORF">FQB35_13680</name>
</gene>
<dbReference type="SUPFAM" id="SSF55821">
    <property type="entry name" value="YrdC/RibB"/>
    <property type="match status" value="1"/>
</dbReference>
<evidence type="ECO:0000259" key="15">
    <source>
        <dbReference type="PROSITE" id="PS51163"/>
    </source>
</evidence>
<protein>
    <recommendedName>
        <fullName evidence="4 13">Threonylcarbamoyl-AMP synthase</fullName>
        <shortName evidence="13">TC-AMP synthase</shortName>
        <ecNumber evidence="3 13">2.7.7.87</ecNumber>
    </recommendedName>
    <alternativeName>
        <fullName evidence="11 13">L-threonylcarbamoyladenylate synthase</fullName>
    </alternativeName>
</protein>
<dbReference type="FunFam" id="3.40.50.11030:FF:000001">
    <property type="entry name" value="Threonylcarbamoyl-AMP synthase"/>
    <property type="match status" value="1"/>
</dbReference>
<dbReference type="GO" id="GO:0061710">
    <property type="term" value="F:L-threonylcarbamoyladenylate synthase"/>
    <property type="evidence" value="ECO:0007669"/>
    <property type="project" value="UniProtKB-EC"/>
</dbReference>
<accession>A0A5C0SHS7</accession>
<dbReference type="GO" id="GO:0003725">
    <property type="term" value="F:double-stranded RNA binding"/>
    <property type="evidence" value="ECO:0007669"/>
    <property type="project" value="UniProtKB-UniRule"/>
</dbReference>
<organism evidence="16 17">
    <name type="scientific">Crassaminicella thermophila</name>
    <dbReference type="NCBI Taxonomy" id="2599308"/>
    <lineage>
        <taxon>Bacteria</taxon>
        <taxon>Bacillati</taxon>
        <taxon>Bacillota</taxon>
        <taxon>Clostridia</taxon>
        <taxon>Eubacteriales</taxon>
        <taxon>Clostridiaceae</taxon>
        <taxon>Crassaminicella</taxon>
    </lineage>
</organism>
<keyword evidence="9 13" id="KW-0547">Nucleotide-binding</keyword>
<dbReference type="GO" id="GO:0000049">
    <property type="term" value="F:tRNA binding"/>
    <property type="evidence" value="ECO:0007669"/>
    <property type="project" value="TreeGrafter"/>
</dbReference>
<feature type="binding site" evidence="14">
    <location>
        <position position="70"/>
    </location>
    <ligand>
        <name>L-threonine</name>
        <dbReference type="ChEBI" id="CHEBI:57926"/>
    </ligand>
</feature>
<feature type="binding site" evidence="14">
    <location>
        <position position="61"/>
    </location>
    <ligand>
        <name>ATP</name>
        <dbReference type="ChEBI" id="CHEBI:30616"/>
    </ligand>
</feature>
<evidence type="ECO:0000256" key="4">
    <source>
        <dbReference type="ARBA" id="ARBA00015492"/>
    </source>
</evidence>
<name>A0A5C0SHS7_CRATE</name>
<keyword evidence="6 13" id="KW-0808">Transferase</keyword>
<evidence type="ECO:0000256" key="9">
    <source>
        <dbReference type="ARBA" id="ARBA00022741"/>
    </source>
</evidence>
<dbReference type="FunFam" id="3.90.870.10:FF:000008">
    <property type="entry name" value="Threonylcarbamoyl-AMP synthase"/>
    <property type="match status" value="1"/>
</dbReference>
<feature type="binding site" evidence="14">
    <location>
        <position position="198"/>
    </location>
    <ligand>
        <name>ATP</name>
        <dbReference type="ChEBI" id="CHEBI:30616"/>
    </ligand>
</feature>
<dbReference type="OrthoDB" id="9814580at2"/>
<dbReference type="InterPro" id="IPR005145">
    <property type="entry name" value="Sua5_C"/>
</dbReference>
<evidence type="ECO:0000256" key="12">
    <source>
        <dbReference type="ARBA" id="ARBA00048366"/>
    </source>
</evidence>
<feature type="binding site" evidence="14">
    <location>
        <position position="120"/>
    </location>
    <ligand>
        <name>ATP</name>
        <dbReference type="ChEBI" id="CHEBI:30616"/>
    </ligand>
</feature>
<evidence type="ECO:0000256" key="1">
    <source>
        <dbReference type="ARBA" id="ARBA00004496"/>
    </source>
</evidence>
<dbReference type="PANTHER" id="PTHR17490:SF16">
    <property type="entry name" value="THREONYLCARBAMOYL-AMP SYNTHASE"/>
    <property type="match status" value="1"/>
</dbReference>
<evidence type="ECO:0000256" key="11">
    <source>
        <dbReference type="ARBA" id="ARBA00029774"/>
    </source>
</evidence>
<feature type="binding site" evidence="14">
    <location>
        <position position="65"/>
    </location>
    <ligand>
        <name>ATP</name>
        <dbReference type="ChEBI" id="CHEBI:30616"/>
    </ligand>
</feature>
<dbReference type="InterPro" id="IPR017945">
    <property type="entry name" value="DHBP_synth_RibB-like_a/b_dom"/>
</dbReference>
<dbReference type="GO" id="GO:0005524">
    <property type="term" value="F:ATP binding"/>
    <property type="evidence" value="ECO:0007669"/>
    <property type="project" value="UniProtKB-UniRule"/>
</dbReference>
<feature type="binding site" evidence="14">
    <location>
        <position position="144"/>
    </location>
    <ligand>
        <name>ATP</name>
        <dbReference type="ChEBI" id="CHEBI:30616"/>
    </ligand>
</feature>
<dbReference type="InterPro" id="IPR038385">
    <property type="entry name" value="Sua5/YwlC_C"/>
</dbReference>
<feature type="binding site" evidence="14">
    <location>
        <position position="146"/>
    </location>
    <ligand>
        <name>ATP</name>
        <dbReference type="ChEBI" id="CHEBI:30616"/>
    </ligand>
</feature>
<evidence type="ECO:0000256" key="14">
    <source>
        <dbReference type="PIRSR" id="PIRSR004930-1"/>
    </source>
</evidence>
<dbReference type="Gene3D" id="3.90.870.10">
    <property type="entry name" value="DHBP synthase"/>
    <property type="match status" value="1"/>
</dbReference>
<reference evidence="16 17" key="1">
    <citation type="submission" date="2019-07" db="EMBL/GenBank/DDBJ databases">
        <title>Complete genome of Crassaminicella thermophila SY095.</title>
        <authorList>
            <person name="Li X."/>
        </authorList>
    </citation>
    <scope>NUCLEOTIDE SEQUENCE [LARGE SCALE GENOMIC DNA]</scope>
    <source>
        <strain evidence="16 17">SY095</strain>
    </source>
</reference>
<dbReference type="AlphaFoldDB" id="A0A5C0SHS7"/>
<proteinExistence type="inferred from homology"/>
<evidence type="ECO:0000256" key="6">
    <source>
        <dbReference type="ARBA" id="ARBA00022679"/>
    </source>
</evidence>
<evidence type="ECO:0000256" key="3">
    <source>
        <dbReference type="ARBA" id="ARBA00012584"/>
    </source>
</evidence>
<dbReference type="Gene3D" id="3.40.50.11030">
    <property type="entry name" value="Threonylcarbamoyl-AMP synthase, C-terminal domain"/>
    <property type="match status" value="1"/>
</dbReference>
<comment type="function">
    <text evidence="13">Required for the formation of a threonylcarbamoyl group on adenosine at position 37 (t(6)A37) in tRNAs that read codons beginning with adenine.</text>
</comment>
<dbReference type="InterPro" id="IPR050156">
    <property type="entry name" value="TC-AMP_synthase_SUA5"/>
</dbReference>
<dbReference type="PANTHER" id="PTHR17490">
    <property type="entry name" value="SUA5"/>
    <property type="match status" value="1"/>
</dbReference>
<dbReference type="Pfam" id="PF01300">
    <property type="entry name" value="Sua5_yciO_yrdC"/>
    <property type="match status" value="1"/>
</dbReference>
<dbReference type="EMBL" id="CP042243">
    <property type="protein sequence ID" value="QEK13237.1"/>
    <property type="molecule type" value="Genomic_DNA"/>
</dbReference>
<feature type="binding site" evidence="14">
    <location>
        <position position="38"/>
    </location>
    <ligand>
        <name>L-threonine</name>
        <dbReference type="ChEBI" id="CHEBI:57926"/>
    </ligand>
</feature>
<dbReference type="NCBIfam" id="TIGR00057">
    <property type="entry name" value="L-threonylcarbamoyladenylate synthase"/>
    <property type="match status" value="1"/>
</dbReference>
<keyword evidence="8 13" id="KW-0548">Nucleotidyltransferase</keyword>
<dbReference type="Pfam" id="PF03481">
    <property type="entry name" value="Sua5_C"/>
    <property type="match status" value="1"/>
</dbReference>
<dbReference type="InterPro" id="IPR006070">
    <property type="entry name" value="Sua5-like_dom"/>
</dbReference>
<dbReference type="Proteomes" id="UP000324646">
    <property type="component" value="Chromosome"/>
</dbReference>
<feature type="binding site" evidence="14">
    <location>
        <position position="124"/>
    </location>
    <ligand>
        <name>L-threonine</name>
        <dbReference type="ChEBI" id="CHEBI:57926"/>
    </ligand>
</feature>
<sequence>MIQTKIFEIDPENIQKDGLVFAAETLKNGGTVAFPTETVYGLGANALDQEAVKKIFEAKGRPSDNPLIVHIAKLEDLKYLVKEIPQNAKKLMARFWPGPLTIIFKRSLKVPDIITAGLDTVAIRMPSHPIAKTLIQMAGVPIAAPSANLSGKPSPTQGEHVIKDLKGKVDAIISGGSCNVGLESTVVDVTEDVPMILRPGGVTKEQLEEVLGQVKVDKAIEEGHEHLIPKSPGMKYTHYSPQADVVIISGNIDEVVEHIKKLKEEKENKGFRVGIMCTDETKENYKDAVILSMGSRKNLASIANNLFAVLRRFDEEGVDIIFAESIEQKFLGHAVMNRMVKAAGYNVIKIGG</sequence>
<dbReference type="GO" id="GO:0008033">
    <property type="term" value="P:tRNA processing"/>
    <property type="evidence" value="ECO:0007669"/>
    <property type="project" value="UniProtKB-KW"/>
</dbReference>
<dbReference type="InterPro" id="IPR010923">
    <property type="entry name" value="T(6)A37_SUA5"/>
</dbReference>
<evidence type="ECO:0000256" key="5">
    <source>
        <dbReference type="ARBA" id="ARBA00022490"/>
    </source>
</evidence>
<comment type="similarity">
    <text evidence="2 13">Belongs to the SUA5 family.</text>
</comment>
<evidence type="ECO:0000256" key="8">
    <source>
        <dbReference type="ARBA" id="ARBA00022695"/>
    </source>
</evidence>
<dbReference type="EC" id="2.7.7.87" evidence="3 13"/>
<feature type="binding site" evidence="14">
    <location>
        <position position="184"/>
    </location>
    <ligand>
        <name>L-threonine</name>
        <dbReference type="ChEBI" id="CHEBI:57926"/>
    </ligand>
</feature>
<dbReference type="KEGG" id="crs:FQB35_13680"/>
<keyword evidence="7 13" id="KW-0819">tRNA processing</keyword>
<dbReference type="PIRSF" id="PIRSF004930">
    <property type="entry name" value="Tln_factor_SUA5"/>
    <property type="match status" value="1"/>
</dbReference>
<feature type="binding site" evidence="14">
    <location>
        <position position="154"/>
    </location>
    <ligand>
        <name>ATP</name>
        <dbReference type="ChEBI" id="CHEBI:30616"/>
    </ligand>
</feature>
<feature type="binding site" evidence="14">
    <location>
        <position position="239"/>
    </location>
    <ligand>
        <name>ATP</name>
        <dbReference type="ChEBI" id="CHEBI:30616"/>
    </ligand>
</feature>